<sequence>MPSLPWKGGHGLMILIYDGVGPTRDGEAPTTGNSKVLSEWQPFVVGAECSDNLSNGDKCLVGQIPLLSVYACRRRGFDLRIFLKRF</sequence>
<dbReference type="Proteomes" id="UP001634393">
    <property type="component" value="Unassembled WGS sequence"/>
</dbReference>
<keyword evidence="2" id="KW-1185">Reference proteome</keyword>
<dbReference type="EMBL" id="JBJXBP010000002">
    <property type="protein sequence ID" value="KAL3844874.1"/>
    <property type="molecule type" value="Genomic_DNA"/>
</dbReference>
<gene>
    <name evidence="1" type="ORF">ACJIZ3_002277</name>
</gene>
<evidence type="ECO:0000313" key="1">
    <source>
        <dbReference type="EMBL" id="KAL3844874.1"/>
    </source>
</evidence>
<organism evidence="1 2">
    <name type="scientific">Penstemon smallii</name>
    <dbReference type="NCBI Taxonomy" id="265156"/>
    <lineage>
        <taxon>Eukaryota</taxon>
        <taxon>Viridiplantae</taxon>
        <taxon>Streptophyta</taxon>
        <taxon>Embryophyta</taxon>
        <taxon>Tracheophyta</taxon>
        <taxon>Spermatophyta</taxon>
        <taxon>Magnoliopsida</taxon>
        <taxon>eudicotyledons</taxon>
        <taxon>Gunneridae</taxon>
        <taxon>Pentapetalae</taxon>
        <taxon>asterids</taxon>
        <taxon>lamiids</taxon>
        <taxon>Lamiales</taxon>
        <taxon>Plantaginaceae</taxon>
        <taxon>Cheloneae</taxon>
        <taxon>Penstemon</taxon>
    </lineage>
</organism>
<name>A0ABD3U5Y4_9LAMI</name>
<dbReference type="AlphaFoldDB" id="A0ABD3U5Y4"/>
<proteinExistence type="predicted"/>
<reference evidence="1 2" key="1">
    <citation type="submission" date="2024-12" db="EMBL/GenBank/DDBJ databases">
        <title>The unique morphological basis and parallel evolutionary history of personate flowers in Penstemon.</title>
        <authorList>
            <person name="Depatie T.H."/>
            <person name="Wessinger C.A."/>
        </authorList>
    </citation>
    <scope>NUCLEOTIDE SEQUENCE [LARGE SCALE GENOMIC DNA]</scope>
    <source>
        <strain evidence="1">WTNN_2</strain>
        <tissue evidence="1">Leaf</tissue>
    </source>
</reference>
<comment type="caution">
    <text evidence="1">The sequence shown here is derived from an EMBL/GenBank/DDBJ whole genome shotgun (WGS) entry which is preliminary data.</text>
</comment>
<accession>A0ABD3U5Y4</accession>
<evidence type="ECO:0000313" key="2">
    <source>
        <dbReference type="Proteomes" id="UP001634393"/>
    </source>
</evidence>
<protein>
    <submittedName>
        <fullName evidence="1">Uncharacterized protein</fullName>
    </submittedName>
</protein>